<comment type="caution">
    <text evidence="7">The sequence shown here is derived from an EMBL/GenBank/DDBJ whole genome shotgun (WGS) entry which is preliminary data.</text>
</comment>
<feature type="signal peptide" evidence="6">
    <location>
        <begin position="1"/>
        <end position="33"/>
    </location>
</feature>
<sequence>MELERMMMMNKKKKKLCSILAIIALLFAGRSEAVVETRGRSSPCNGSIADCYAEAEFLIDSEINRRFLQGESKYLTYKGLDKDRPAGGNAQPGQPYNRGCKKTYGCRQGSS</sequence>
<dbReference type="PANTHER" id="PTHR33136">
    <property type="entry name" value="RAPID ALKALINIZATION FACTOR-LIKE"/>
    <property type="match status" value="1"/>
</dbReference>
<dbReference type="Pfam" id="PF05498">
    <property type="entry name" value="RALF"/>
    <property type="match status" value="1"/>
</dbReference>
<feature type="region of interest" description="Disordered" evidence="5">
    <location>
        <begin position="80"/>
        <end position="111"/>
    </location>
</feature>
<keyword evidence="8" id="KW-1185">Reference proteome</keyword>
<gene>
    <name evidence="7" type="ORF">H6P81_019319</name>
</gene>
<protein>
    <submittedName>
        <fullName evidence="7">Uncharacterized protein</fullName>
    </submittedName>
</protein>
<accession>A0AAV7DS95</accession>
<dbReference type="EMBL" id="JAINDJ010000008">
    <property type="protein sequence ID" value="KAG9439154.1"/>
    <property type="molecule type" value="Genomic_DNA"/>
</dbReference>
<evidence type="ECO:0000256" key="6">
    <source>
        <dbReference type="SAM" id="SignalP"/>
    </source>
</evidence>
<feature type="chain" id="PRO_5043383892" evidence="6">
    <location>
        <begin position="34"/>
        <end position="111"/>
    </location>
</feature>
<keyword evidence="2" id="KW-0372">Hormone</keyword>
<dbReference type="GO" id="GO:0005179">
    <property type="term" value="F:hormone activity"/>
    <property type="evidence" value="ECO:0007669"/>
    <property type="project" value="UniProtKB-KW"/>
</dbReference>
<evidence type="ECO:0000313" key="7">
    <source>
        <dbReference type="EMBL" id="KAG9439154.1"/>
    </source>
</evidence>
<proteinExistence type="inferred from homology"/>
<dbReference type="GO" id="GO:0019722">
    <property type="term" value="P:calcium-mediated signaling"/>
    <property type="evidence" value="ECO:0007669"/>
    <property type="project" value="TreeGrafter"/>
</dbReference>
<dbReference type="GO" id="GO:0009506">
    <property type="term" value="C:plasmodesma"/>
    <property type="evidence" value="ECO:0007669"/>
    <property type="project" value="TreeGrafter"/>
</dbReference>
<keyword evidence="4" id="KW-1015">Disulfide bond</keyword>
<evidence type="ECO:0000256" key="1">
    <source>
        <dbReference type="ARBA" id="ARBA00009178"/>
    </source>
</evidence>
<evidence type="ECO:0000256" key="4">
    <source>
        <dbReference type="ARBA" id="ARBA00023157"/>
    </source>
</evidence>
<comment type="similarity">
    <text evidence="1">Belongs to the plant rapid alkalinization factor (RALF) family.</text>
</comment>
<keyword evidence="3 6" id="KW-0732">Signal</keyword>
<dbReference type="PANTHER" id="PTHR33136:SF4">
    <property type="entry name" value="PROTEIN RALF-LIKE 32"/>
    <property type="match status" value="1"/>
</dbReference>
<dbReference type="AlphaFoldDB" id="A0AAV7DS95"/>
<evidence type="ECO:0000313" key="8">
    <source>
        <dbReference type="Proteomes" id="UP000825729"/>
    </source>
</evidence>
<evidence type="ECO:0000256" key="3">
    <source>
        <dbReference type="ARBA" id="ARBA00022729"/>
    </source>
</evidence>
<dbReference type="Proteomes" id="UP000825729">
    <property type="component" value="Unassembled WGS sequence"/>
</dbReference>
<dbReference type="InterPro" id="IPR008801">
    <property type="entry name" value="RALF"/>
</dbReference>
<reference evidence="7 8" key="1">
    <citation type="submission" date="2021-07" db="EMBL/GenBank/DDBJ databases">
        <title>The Aristolochia fimbriata genome: insights into angiosperm evolution, floral development and chemical biosynthesis.</title>
        <authorList>
            <person name="Jiao Y."/>
        </authorList>
    </citation>
    <scope>NUCLEOTIDE SEQUENCE [LARGE SCALE GENOMIC DNA]</scope>
    <source>
        <strain evidence="7">IBCAS-2021</strain>
        <tissue evidence="7">Leaf</tissue>
    </source>
</reference>
<organism evidence="7 8">
    <name type="scientific">Aristolochia fimbriata</name>
    <name type="common">White veined hardy Dutchman's pipe vine</name>
    <dbReference type="NCBI Taxonomy" id="158543"/>
    <lineage>
        <taxon>Eukaryota</taxon>
        <taxon>Viridiplantae</taxon>
        <taxon>Streptophyta</taxon>
        <taxon>Embryophyta</taxon>
        <taxon>Tracheophyta</taxon>
        <taxon>Spermatophyta</taxon>
        <taxon>Magnoliopsida</taxon>
        <taxon>Magnoliidae</taxon>
        <taxon>Piperales</taxon>
        <taxon>Aristolochiaceae</taxon>
        <taxon>Aristolochia</taxon>
    </lineage>
</organism>
<name>A0AAV7DS95_ARIFI</name>
<evidence type="ECO:0000256" key="5">
    <source>
        <dbReference type="SAM" id="MobiDB-lite"/>
    </source>
</evidence>
<evidence type="ECO:0000256" key="2">
    <source>
        <dbReference type="ARBA" id="ARBA00022702"/>
    </source>
</evidence>